<gene>
    <name evidence="13" type="ORF">PSNMU_V1.4_AUG-EV-PASAV3_0069150</name>
</gene>
<name>A0A448ZDG4_9STRA</name>
<proteinExistence type="inferred from homology"/>
<evidence type="ECO:0000256" key="2">
    <source>
        <dbReference type="ARBA" id="ARBA00022763"/>
    </source>
</evidence>
<feature type="compositionally biased region" description="Basic and acidic residues" evidence="10">
    <location>
        <begin position="169"/>
        <end position="190"/>
    </location>
</feature>
<keyword evidence="14" id="KW-1185">Reference proteome</keyword>
<keyword evidence="7 9" id="KW-0234">DNA repair</keyword>
<dbReference type="Gene3D" id="3.40.50.300">
    <property type="entry name" value="P-loop containing nucleotide triphosphate hydrolases"/>
    <property type="match status" value="2"/>
</dbReference>
<keyword evidence="9" id="KW-0233">DNA recombination</keyword>
<evidence type="ECO:0000256" key="3">
    <source>
        <dbReference type="ARBA" id="ARBA00022801"/>
    </source>
</evidence>
<keyword evidence="1 9" id="KW-0547">Nucleotide-binding</keyword>
<dbReference type="Pfam" id="PF21530">
    <property type="entry name" value="Pif1_2B_dom"/>
    <property type="match status" value="1"/>
</dbReference>
<dbReference type="InterPro" id="IPR010285">
    <property type="entry name" value="DNA_helicase_pif1-like_DEAD"/>
</dbReference>
<protein>
    <recommendedName>
        <fullName evidence="9">ATP-dependent DNA helicase</fullName>
        <ecNumber evidence="9">5.6.2.3</ecNumber>
    </recommendedName>
</protein>
<comment type="catalytic activity">
    <reaction evidence="9">
        <text>ATP + H2O = ADP + phosphate + H(+)</text>
        <dbReference type="Rhea" id="RHEA:13065"/>
        <dbReference type="ChEBI" id="CHEBI:15377"/>
        <dbReference type="ChEBI" id="CHEBI:15378"/>
        <dbReference type="ChEBI" id="CHEBI:30616"/>
        <dbReference type="ChEBI" id="CHEBI:43474"/>
        <dbReference type="ChEBI" id="CHEBI:456216"/>
        <dbReference type="EC" id="5.6.2.3"/>
    </reaction>
</comment>
<keyword evidence="5 9" id="KW-0067">ATP-binding</keyword>
<evidence type="ECO:0000259" key="11">
    <source>
        <dbReference type="Pfam" id="PF05970"/>
    </source>
</evidence>
<keyword evidence="2 9" id="KW-0227">DNA damage</keyword>
<evidence type="ECO:0000256" key="8">
    <source>
        <dbReference type="ARBA" id="ARBA00023235"/>
    </source>
</evidence>
<dbReference type="AlphaFoldDB" id="A0A448ZDG4"/>
<feature type="compositionally biased region" description="Basic and acidic residues" evidence="10">
    <location>
        <begin position="265"/>
        <end position="291"/>
    </location>
</feature>
<evidence type="ECO:0000256" key="5">
    <source>
        <dbReference type="ARBA" id="ARBA00022840"/>
    </source>
</evidence>
<evidence type="ECO:0000313" key="13">
    <source>
        <dbReference type="EMBL" id="VEU40044.1"/>
    </source>
</evidence>
<feature type="compositionally biased region" description="Basic residues" evidence="10">
    <location>
        <begin position="235"/>
        <end position="245"/>
    </location>
</feature>
<feature type="domain" description="DNA helicase Pif1-like 2B" evidence="12">
    <location>
        <begin position="616"/>
        <end position="654"/>
    </location>
</feature>
<dbReference type="Pfam" id="PF05970">
    <property type="entry name" value="PIF1"/>
    <property type="match status" value="1"/>
</dbReference>
<dbReference type="InterPro" id="IPR051055">
    <property type="entry name" value="PIF1_helicase"/>
</dbReference>
<comment type="cofactor">
    <cofactor evidence="9">
        <name>Mg(2+)</name>
        <dbReference type="ChEBI" id="CHEBI:18420"/>
    </cofactor>
</comment>
<dbReference type="SUPFAM" id="SSF52540">
    <property type="entry name" value="P-loop containing nucleoside triphosphate hydrolases"/>
    <property type="match status" value="2"/>
</dbReference>
<sequence length="874" mass="97949">MSASERITHAHTHHNPYAKRRRGGGCYAVANQCSSSSSSCAAVASGIYFSYDEAKQQIVESRRASLSSLASDAGVKFQRFDKVSDAELFLHERGFVPTIESGGWISARDRSPILYEYSLAKQAANNSNKSSSGKGSSSHPTVRVTPTSNLINTNSEAVSQRLWPNNEHQREHVHATDHSRYQQQHQDQHQHQQHPYIHSTQPVISIDSSPESSLPPAAAACSSYFQQKELVVSPSRKRQKRRRPRSNSNSESSSISVLDDDEFDFYDRQQHDSKPTAKGENSKHGENRDENTSTSTPDVQCQACPEFDIVQQRAIDAALIGKNVFLTGVAGTGKSLVTKRIVEDAKCMRKEVAVAAPTGVAAVNLGPELGAQTVHSLAGVGVPQTASGFEKMLSPWTAKKWKKIEVLVLDEIGMLGADFLDWMDVYVRKARKKPLEPFGGIQLIFVGDFAQLGPIPGRGHSLRNKAFEPDQPGADCLMGVSECAAYAFQTVLWREADFHHVHLRKVYRQKNKDFQLALMDIREARADSRRVKTLVDICLSPLDDREGLEIPEGIKPTILYCTNRNVDKENFENLRKLSDRGKTFEATDHTSISSDVNLAGRDAVGRLLKNNAFFKDCSASKQIHLKVGAQVMLLQNLDIKQGLVNGSRGVVEKFALCPVVKDIIHGQEQLIGPGDIDKFPGCRFEDLKFNQKTDFEGKIWRICRFDRYPLVRFVNNVSRIIVPEIFERSLYRQGKCMREQIPLRLAWALTIHKSQGSTLDYVVCDLQGCFTSGQAYVALSRARSMQGLQIRNFSSKHVTADPLVEAFYDALDRDDMRNFLYHQAGLWWFPILKSPSWLKMFQYASSKSARLNAKQFRSWVAEYKPLEGYQGWGA</sequence>
<reference evidence="13 14" key="1">
    <citation type="submission" date="2019-01" db="EMBL/GenBank/DDBJ databases">
        <authorList>
            <person name="Ferrante I. M."/>
        </authorList>
    </citation>
    <scope>NUCLEOTIDE SEQUENCE [LARGE SCALE GENOMIC DNA]</scope>
    <source>
        <strain evidence="13 14">B856</strain>
    </source>
</reference>
<evidence type="ECO:0000259" key="12">
    <source>
        <dbReference type="Pfam" id="PF21530"/>
    </source>
</evidence>
<evidence type="ECO:0000313" key="14">
    <source>
        <dbReference type="Proteomes" id="UP000291116"/>
    </source>
</evidence>
<dbReference type="PANTHER" id="PTHR47642:SF5">
    <property type="entry name" value="ATP-DEPENDENT DNA HELICASE"/>
    <property type="match status" value="1"/>
</dbReference>
<dbReference type="InterPro" id="IPR027417">
    <property type="entry name" value="P-loop_NTPase"/>
</dbReference>
<feature type="compositionally biased region" description="Low complexity" evidence="10">
    <location>
        <begin position="246"/>
        <end position="256"/>
    </location>
</feature>
<dbReference type="GO" id="GO:0000723">
    <property type="term" value="P:telomere maintenance"/>
    <property type="evidence" value="ECO:0007669"/>
    <property type="project" value="InterPro"/>
</dbReference>
<dbReference type="CDD" id="cd18037">
    <property type="entry name" value="DEXSc_Pif1_like"/>
    <property type="match status" value="1"/>
</dbReference>
<evidence type="ECO:0000256" key="6">
    <source>
        <dbReference type="ARBA" id="ARBA00023125"/>
    </source>
</evidence>
<keyword evidence="3 9" id="KW-0378">Hydrolase</keyword>
<evidence type="ECO:0000256" key="1">
    <source>
        <dbReference type="ARBA" id="ARBA00022741"/>
    </source>
</evidence>
<keyword evidence="8" id="KW-0413">Isomerase</keyword>
<evidence type="ECO:0000256" key="9">
    <source>
        <dbReference type="RuleBase" id="RU363044"/>
    </source>
</evidence>
<dbReference type="InterPro" id="IPR049163">
    <property type="entry name" value="Pif1-like_2B_dom"/>
</dbReference>
<dbReference type="GO" id="GO:0006310">
    <property type="term" value="P:DNA recombination"/>
    <property type="evidence" value="ECO:0007669"/>
    <property type="project" value="UniProtKB-KW"/>
</dbReference>
<dbReference type="Proteomes" id="UP000291116">
    <property type="component" value="Unassembled WGS sequence"/>
</dbReference>
<evidence type="ECO:0000256" key="10">
    <source>
        <dbReference type="SAM" id="MobiDB-lite"/>
    </source>
</evidence>
<dbReference type="GO" id="GO:0043139">
    <property type="term" value="F:5'-3' DNA helicase activity"/>
    <property type="evidence" value="ECO:0007669"/>
    <property type="project" value="UniProtKB-EC"/>
</dbReference>
<feature type="region of interest" description="Disordered" evidence="10">
    <location>
        <begin position="169"/>
        <end position="195"/>
    </location>
</feature>
<dbReference type="GO" id="GO:0005524">
    <property type="term" value="F:ATP binding"/>
    <property type="evidence" value="ECO:0007669"/>
    <property type="project" value="UniProtKB-KW"/>
</dbReference>
<keyword evidence="4 9" id="KW-0347">Helicase</keyword>
<dbReference type="GO" id="GO:0006281">
    <property type="term" value="P:DNA repair"/>
    <property type="evidence" value="ECO:0007669"/>
    <property type="project" value="UniProtKB-KW"/>
</dbReference>
<feature type="domain" description="DNA helicase Pif1-like DEAD-box helicase" evidence="11">
    <location>
        <begin position="319"/>
        <end position="459"/>
    </location>
</feature>
<comment type="similarity">
    <text evidence="9">Belongs to the helicase family.</text>
</comment>
<organism evidence="13 14">
    <name type="scientific">Pseudo-nitzschia multistriata</name>
    <dbReference type="NCBI Taxonomy" id="183589"/>
    <lineage>
        <taxon>Eukaryota</taxon>
        <taxon>Sar</taxon>
        <taxon>Stramenopiles</taxon>
        <taxon>Ochrophyta</taxon>
        <taxon>Bacillariophyta</taxon>
        <taxon>Bacillariophyceae</taxon>
        <taxon>Bacillariophycidae</taxon>
        <taxon>Bacillariales</taxon>
        <taxon>Bacillariaceae</taxon>
        <taxon>Pseudo-nitzschia</taxon>
    </lineage>
</organism>
<feature type="compositionally biased region" description="Low complexity" evidence="10">
    <location>
        <begin position="125"/>
        <end position="138"/>
    </location>
</feature>
<feature type="region of interest" description="Disordered" evidence="10">
    <location>
        <begin position="230"/>
        <end position="299"/>
    </location>
</feature>
<dbReference type="EMBL" id="CAACVS010000254">
    <property type="protein sequence ID" value="VEU40044.1"/>
    <property type="molecule type" value="Genomic_DNA"/>
</dbReference>
<evidence type="ECO:0000256" key="4">
    <source>
        <dbReference type="ARBA" id="ARBA00022806"/>
    </source>
</evidence>
<dbReference type="GO" id="GO:0016887">
    <property type="term" value="F:ATP hydrolysis activity"/>
    <property type="evidence" value="ECO:0007669"/>
    <property type="project" value="RHEA"/>
</dbReference>
<dbReference type="PANTHER" id="PTHR47642">
    <property type="entry name" value="ATP-DEPENDENT DNA HELICASE"/>
    <property type="match status" value="1"/>
</dbReference>
<evidence type="ECO:0000256" key="7">
    <source>
        <dbReference type="ARBA" id="ARBA00023204"/>
    </source>
</evidence>
<dbReference type="OrthoDB" id="204514at2759"/>
<dbReference type="EC" id="5.6.2.3" evidence="9"/>
<accession>A0A448ZDG4</accession>
<dbReference type="CDD" id="cd18809">
    <property type="entry name" value="SF1_C_RecD"/>
    <property type="match status" value="1"/>
</dbReference>
<feature type="region of interest" description="Disordered" evidence="10">
    <location>
        <begin position="125"/>
        <end position="151"/>
    </location>
</feature>
<keyword evidence="6" id="KW-0238">DNA-binding</keyword>